<evidence type="ECO:0000313" key="3">
    <source>
        <dbReference type="Proteomes" id="UP000299102"/>
    </source>
</evidence>
<dbReference type="Proteomes" id="UP000299102">
    <property type="component" value="Unassembled WGS sequence"/>
</dbReference>
<reference evidence="2 3" key="1">
    <citation type="journal article" date="2019" name="Commun. Biol.">
        <title>The bagworm genome reveals a unique fibroin gene that provides high tensile strength.</title>
        <authorList>
            <person name="Kono N."/>
            <person name="Nakamura H."/>
            <person name="Ohtoshi R."/>
            <person name="Tomita M."/>
            <person name="Numata K."/>
            <person name="Arakawa K."/>
        </authorList>
    </citation>
    <scope>NUCLEOTIDE SEQUENCE [LARGE SCALE GENOMIC DNA]</scope>
</reference>
<dbReference type="AlphaFoldDB" id="A0A4C1XLX1"/>
<organism evidence="2 3">
    <name type="scientific">Eumeta variegata</name>
    <name type="common">Bagworm moth</name>
    <name type="synonym">Eumeta japonica</name>
    <dbReference type="NCBI Taxonomy" id="151549"/>
    <lineage>
        <taxon>Eukaryota</taxon>
        <taxon>Metazoa</taxon>
        <taxon>Ecdysozoa</taxon>
        <taxon>Arthropoda</taxon>
        <taxon>Hexapoda</taxon>
        <taxon>Insecta</taxon>
        <taxon>Pterygota</taxon>
        <taxon>Neoptera</taxon>
        <taxon>Endopterygota</taxon>
        <taxon>Lepidoptera</taxon>
        <taxon>Glossata</taxon>
        <taxon>Ditrysia</taxon>
        <taxon>Tineoidea</taxon>
        <taxon>Psychidae</taxon>
        <taxon>Oiketicinae</taxon>
        <taxon>Eumeta</taxon>
    </lineage>
</organism>
<proteinExistence type="predicted"/>
<feature type="region of interest" description="Disordered" evidence="1">
    <location>
        <begin position="1"/>
        <end position="84"/>
    </location>
</feature>
<accession>A0A4C1XLX1</accession>
<evidence type="ECO:0000313" key="2">
    <source>
        <dbReference type="EMBL" id="GBP64916.1"/>
    </source>
</evidence>
<comment type="caution">
    <text evidence="2">The sequence shown here is derived from an EMBL/GenBank/DDBJ whole genome shotgun (WGS) entry which is preliminary data.</text>
</comment>
<name>A0A4C1XLX1_EUMVA</name>
<protein>
    <submittedName>
        <fullName evidence="2">Uncharacterized protein</fullName>
    </submittedName>
</protein>
<dbReference type="EMBL" id="BGZK01000913">
    <property type="protein sequence ID" value="GBP64916.1"/>
    <property type="molecule type" value="Genomic_DNA"/>
</dbReference>
<feature type="compositionally biased region" description="Basic and acidic residues" evidence="1">
    <location>
        <begin position="48"/>
        <end position="76"/>
    </location>
</feature>
<keyword evidence="3" id="KW-1185">Reference proteome</keyword>
<evidence type="ECO:0000256" key="1">
    <source>
        <dbReference type="SAM" id="MobiDB-lite"/>
    </source>
</evidence>
<sequence>MSGTDDLMCCPRHTLSPPVVGGIQSETGIITKSGTGIDKPSPTPGRAARPELKFRAESGSRSRSEDKSVDVKDERTPSTFTQTN</sequence>
<feature type="compositionally biased region" description="Polar residues" evidence="1">
    <location>
        <begin position="24"/>
        <end position="34"/>
    </location>
</feature>
<gene>
    <name evidence="2" type="ORF">EVAR_49209_1</name>
</gene>